<evidence type="ECO:0000256" key="1">
    <source>
        <dbReference type="SAM" id="MobiDB-lite"/>
    </source>
</evidence>
<keyword evidence="3" id="KW-1185">Reference proteome</keyword>
<reference evidence="2 3" key="1">
    <citation type="journal article" date="2018" name="Cell">
        <title>The Chara Genome: Secondary Complexity and Implications for Plant Terrestrialization.</title>
        <authorList>
            <person name="Nishiyama T."/>
            <person name="Sakayama H."/>
            <person name="Vries J.D."/>
            <person name="Buschmann H."/>
            <person name="Saint-Marcoux D."/>
            <person name="Ullrich K.K."/>
            <person name="Haas F.B."/>
            <person name="Vanderstraeten L."/>
            <person name="Becker D."/>
            <person name="Lang D."/>
            <person name="Vosolsobe S."/>
            <person name="Rombauts S."/>
            <person name="Wilhelmsson P.K.I."/>
            <person name="Janitza P."/>
            <person name="Kern R."/>
            <person name="Heyl A."/>
            <person name="Rumpler F."/>
            <person name="Villalobos L.I.A.C."/>
            <person name="Clay J.M."/>
            <person name="Skokan R."/>
            <person name="Toyoda A."/>
            <person name="Suzuki Y."/>
            <person name="Kagoshima H."/>
            <person name="Schijlen E."/>
            <person name="Tajeshwar N."/>
            <person name="Catarino B."/>
            <person name="Hetherington A.J."/>
            <person name="Saltykova A."/>
            <person name="Bonnot C."/>
            <person name="Breuninger H."/>
            <person name="Symeonidi A."/>
            <person name="Radhakrishnan G.V."/>
            <person name="Van Nieuwerburgh F."/>
            <person name="Deforce D."/>
            <person name="Chang C."/>
            <person name="Karol K.G."/>
            <person name="Hedrich R."/>
            <person name="Ulvskov P."/>
            <person name="Glockner G."/>
            <person name="Delwiche C.F."/>
            <person name="Petrasek J."/>
            <person name="Van de Peer Y."/>
            <person name="Friml J."/>
            <person name="Beilby M."/>
            <person name="Dolan L."/>
            <person name="Kohara Y."/>
            <person name="Sugano S."/>
            <person name="Fujiyama A."/>
            <person name="Delaux P.-M."/>
            <person name="Quint M."/>
            <person name="TheiBen G."/>
            <person name="Hagemann M."/>
            <person name="Harholt J."/>
            <person name="Dunand C."/>
            <person name="Zachgo S."/>
            <person name="Langdale J."/>
            <person name="Maumus F."/>
            <person name="Straeten D.V.D."/>
            <person name="Gould S.B."/>
            <person name="Rensing S.A."/>
        </authorList>
    </citation>
    <scope>NUCLEOTIDE SEQUENCE [LARGE SCALE GENOMIC DNA]</scope>
    <source>
        <strain evidence="2 3">S276</strain>
    </source>
</reference>
<dbReference type="AlphaFoldDB" id="A0A388KKR7"/>
<sequence>MVKRVSTAAGLWSELRCLGSASDIGRFRIVYNRSHDPQEGQKATDALSNLCAKRYRNVHEVTYVVERLIVVPGVRFDLQVLLTDYLRCLPADVKNKLVDEAYIDQHNFASFSKKGLDIEAKVGSAHQGALDGRKKRLPQDWKKKGQLMFVDHDGQATEIDDFSDLGDETEHDGANETSDGGVVAPIKEKARGTGKQKVGRSKGQGDQGTPAWVKLGLDYEVWRDRVARGTCMNGDNYGHTSRTCRGKKVTTRVAATAVVGLFSNPGSASAST</sequence>
<organism evidence="2 3">
    <name type="scientific">Chara braunii</name>
    <name type="common">Braun's stonewort</name>
    <dbReference type="NCBI Taxonomy" id="69332"/>
    <lineage>
        <taxon>Eukaryota</taxon>
        <taxon>Viridiplantae</taxon>
        <taxon>Streptophyta</taxon>
        <taxon>Charophyceae</taxon>
        <taxon>Charales</taxon>
        <taxon>Characeae</taxon>
        <taxon>Chara</taxon>
    </lineage>
</organism>
<proteinExistence type="predicted"/>
<dbReference type="Proteomes" id="UP000265515">
    <property type="component" value="Unassembled WGS sequence"/>
</dbReference>
<comment type="caution">
    <text evidence="2">The sequence shown here is derived from an EMBL/GenBank/DDBJ whole genome shotgun (WGS) entry which is preliminary data.</text>
</comment>
<evidence type="ECO:0000313" key="3">
    <source>
        <dbReference type="Proteomes" id="UP000265515"/>
    </source>
</evidence>
<dbReference type="EMBL" id="BFEA01000134">
    <property type="protein sequence ID" value="GBG70642.1"/>
    <property type="molecule type" value="Genomic_DNA"/>
</dbReference>
<evidence type="ECO:0000313" key="2">
    <source>
        <dbReference type="EMBL" id="GBG70642.1"/>
    </source>
</evidence>
<dbReference type="Gramene" id="GBG70642">
    <property type="protein sequence ID" value="GBG70642"/>
    <property type="gene ID" value="CBR_g7944"/>
</dbReference>
<protein>
    <submittedName>
        <fullName evidence="2">Uncharacterized protein</fullName>
    </submittedName>
</protein>
<gene>
    <name evidence="2" type="ORF">CBR_g7944</name>
</gene>
<feature type="region of interest" description="Disordered" evidence="1">
    <location>
        <begin position="187"/>
        <end position="210"/>
    </location>
</feature>
<accession>A0A388KKR7</accession>
<name>A0A388KKR7_CHABU</name>